<dbReference type="PROSITE" id="PS00061">
    <property type="entry name" value="ADH_SHORT"/>
    <property type="match status" value="1"/>
</dbReference>
<evidence type="ECO:0000256" key="1">
    <source>
        <dbReference type="ARBA" id="ARBA00004240"/>
    </source>
</evidence>
<dbReference type="InterPro" id="IPR002347">
    <property type="entry name" value="SDR_fam"/>
</dbReference>
<dbReference type="InterPro" id="IPR020904">
    <property type="entry name" value="Sc_DH/Rdtase_CS"/>
</dbReference>
<keyword evidence="3" id="KW-0521">NADP</keyword>
<reference evidence="7 8" key="1">
    <citation type="journal article" date="2021" name="Nat. Commun.">
        <title>Incipient diploidization of the medicinal plant Perilla within 10,000 years.</title>
        <authorList>
            <person name="Zhang Y."/>
            <person name="Shen Q."/>
            <person name="Leng L."/>
            <person name="Zhang D."/>
            <person name="Chen S."/>
            <person name="Shi Y."/>
            <person name="Ning Z."/>
            <person name="Chen S."/>
        </authorList>
    </citation>
    <scope>NUCLEOTIDE SEQUENCE [LARGE SCALE GENOMIC DNA]</scope>
    <source>
        <strain evidence="8">cv. PC099</strain>
    </source>
</reference>
<keyword evidence="6" id="KW-0472">Membrane</keyword>
<comment type="subcellular location">
    <subcellularLocation>
        <location evidence="1">Endoplasmic reticulum</location>
    </subcellularLocation>
</comment>
<organism evidence="7 8">
    <name type="scientific">Perilla frutescens var. hirtella</name>
    <name type="common">Perilla citriodora</name>
    <name type="synonym">Perilla setoyensis</name>
    <dbReference type="NCBI Taxonomy" id="608512"/>
    <lineage>
        <taxon>Eukaryota</taxon>
        <taxon>Viridiplantae</taxon>
        <taxon>Streptophyta</taxon>
        <taxon>Embryophyta</taxon>
        <taxon>Tracheophyta</taxon>
        <taxon>Spermatophyta</taxon>
        <taxon>Magnoliopsida</taxon>
        <taxon>eudicotyledons</taxon>
        <taxon>Gunneridae</taxon>
        <taxon>Pentapetalae</taxon>
        <taxon>asterids</taxon>
        <taxon>lamiids</taxon>
        <taxon>Lamiales</taxon>
        <taxon>Lamiaceae</taxon>
        <taxon>Nepetoideae</taxon>
        <taxon>Elsholtzieae</taxon>
        <taxon>Perilla</taxon>
    </lineage>
</organism>
<dbReference type="Proteomes" id="UP001190926">
    <property type="component" value="Unassembled WGS sequence"/>
</dbReference>
<dbReference type="InterPro" id="IPR036291">
    <property type="entry name" value="NAD(P)-bd_dom_sf"/>
</dbReference>
<evidence type="ECO:0000313" key="7">
    <source>
        <dbReference type="EMBL" id="KAH6821471.1"/>
    </source>
</evidence>
<keyword evidence="8" id="KW-1185">Reference proteome</keyword>
<dbReference type="InterPro" id="IPR051019">
    <property type="entry name" value="VLCFA-Steroid_DH"/>
</dbReference>
<feature type="transmembrane region" description="Helical" evidence="6">
    <location>
        <begin position="6"/>
        <end position="34"/>
    </location>
</feature>
<comment type="caution">
    <text evidence="7">The sequence shown here is derived from an EMBL/GenBank/DDBJ whole genome shotgun (WGS) entry which is preliminary data.</text>
</comment>
<protein>
    <submittedName>
        <fullName evidence="7">Uncharacterized protein</fullName>
    </submittedName>
</protein>
<name>A0AAD4P0B6_PERFH</name>
<gene>
    <name evidence="7" type="ORF">C2S53_006989</name>
</gene>
<dbReference type="PRINTS" id="PR00081">
    <property type="entry name" value="GDHRDH"/>
</dbReference>
<dbReference type="GO" id="GO:0045703">
    <property type="term" value="F:ketoreductase activity"/>
    <property type="evidence" value="ECO:0007669"/>
    <property type="project" value="TreeGrafter"/>
</dbReference>
<keyword evidence="6" id="KW-1133">Transmembrane helix</keyword>
<dbReference type="PRINTS" id="PR00080">
    <property type="entry name" value="SDRFAMILY"/>
</dbReference>
<sequence>MEIETLIVLIAVCFGVINLSKFLLKILVSTWTVFIRPEKDLKSYGSWAAITGSTDGIGKALAFEMAARGLNLLLIGRNSSKLEATSREIRQKHGGISVRSAAIDFSAGGEEIARAVEGEIRGLDLGILINNAGSAYPYARFLHEVDNDLMESVVGVNVAATTWVTKAAVAGMLERKRGAIVNVGSGSSACVSSYPLYTVYAATKAYVAMLSKSMSLEYKQHGIDVQCQIPLLVATKMSSIKKSSVFIPSPETYSKASIRWIGHNHPICIPYWPHALQAFIISFLPHPLLDSLIFRYFLGMRARGQRKDSRLLQNKLHSTKLN</sequence>
<evidence type="ECO:0000256" key="3">
    <source>
        <dbReference type="ARBA" id="ARBA00022857"/>
    </source>
</evidence>
<dbReference type="CDD" id="cd05356">
    <property type="entry name" value="17beta-HSD1_like_SDR_c"/>
    <property type="match status" value="1"/>
</dbReference>
<evidence type="ECO:0000256" key="6">
    <source>
        <dbReference type="SAM" id="Phobius"/>
    </source>
</evidence>
<comment type="similarity">
    <text evidence="2 5">Belongs to the short-chain dehydrogenases/reductases (SDR) family.</text>
</comment>
<dbReference type="EMBL" id="SDAM02002078">
    <property type="protein sequence ID" value="KAH6821471.1"/>
    <property type="molecule type" value="Genomic_DNA"/>
</dbReference>
<keyword evidence="4" id="KW-0560">Oxidoreductase</keyword>
<proteinExistence type="inferred from homology"/>
<dbReference type="AlphaFoldDB" id="A0AAD4P0B6"/>
<evidence type="ECO:0000256" key="2">
    <source>
        <dbReference type="ARBA" id="ARBA00006484"/>
    </source>
</evidence>
<dbReference type="GO" id="GO:0005783">
    <property type="term" value="C:endoplasmic reticulum"/>
    <property type="evidence" value="ECO:0007669"/>
    <property type="project" value="UniProtKB-SubCell"/>
</dbReference>
<dbReference type="Pfam" id="PF00106">
    <property type="entry name" value="adh_short"/>
    <property type="match status" value="1"/>
</dbReference>
<dbReference type="SUPFAM" id="SSF51735">
    <property type="entry name" value="NAD(P)-binding Rossmann-fold domains"/>
    <property type="match status" value="1"/>
</dbReference>
<evidence type="ECO:0000313" key="8">
    <source>
        <dbReference type="Proteomes" id="UP001190926"/>
    </source>
</evidence>
<dbReference type="PIRSF" id="PIRSF000126">
    <property type="entry name" value="11-beta-HSD1"/>
    <property type="match status" value="1"/>
</dbReference>
<dbReference type="PANTHER" id="PTHR43899:SF13">
    <property type="entry name" value="RH59310P"/>
    <property type="match status" value="1"/>
</dbReference>
<dbReference type="PANTHER" id="PTHR43899">
    <property type="entry name" value="RH59310P"/>
    <property type="match status" value="1"/>
</dbReference>
<evidence type="ECO:0000256" key="5">
    <source>
        <dbReference type="RuleBase" id="RU000363"/>
    </source>
</evidence>
<keyword evidence="6" id="KW-0812">Transmembrane</keyword>
<dbReference type="Gene3D" id="3.40.50.720">
    <property type="entry name" value="NAD(P)-binding Rossmann-like Domain"/>
    <property type="match status" value="1"/>
</dbReference>
<evidence type="ECO:0000256" key="4">
    <source>
        <dbReference type="ARBA" id="ARBA00023002"/>
    </source>
</evidence>
<dbReference type="FunFam" id="3.40.50.720:FF:000137">
    <property type="entry name" value="Hydroxysteroid (17-beta) dehydrogenase 3"/>
    <property type="match status" value="1"/>
</dbReference>
<accession>A0AAD4P0B6</accession>